<evidence type="ECO:0000313" key="1">
    <source>
        <dbReference type="EMBL" id="KAI0035586.1"/>
    </source>
</evidence>
<organism evidence="1 2">
    <name type="scientific">Vararia minispora EC-137</name>
    <dbReference type="NCBI Taxonomy" id="1314806"/>
    <lineage>
        <taxon>Eukaryota</taxon>
        <taxon>Fungi</taxon>
        <taxon>Dikarya</taxon>
        <taxon>Basidiomycota</taxon>
        <taxon>Agaricomycotina</taxon>
        <taxon>Agaricomycetes</taxon>
        <taxon>Russulales</taxon>
        <taxon>Lachnocladiaceae</taxon>
        <taxon>Vararia</taxon>
    </lineage>
</organism>
<dbReference type="EMBL" id="MU273482">
    <property type="protein sequence ID" value="KAI0035586.1"/>
    <property type="molecule type" value="Genomic_DNA"/>
</dbReference>
<protein>
    <submittedName>
        <fullName evidence="1">Uncharacterized protein</fullName>
    </submittedName>
</protein>
<keyword evidence="2" id="KW-1185">Reference proteome</keyword>
<reference evidence="1" key="2">
    <citation type="journal article" date="2022" name="New Phytol.">
        <title>Evolutionary transition to the ectomycorrhizal habit in the genomes of a hyperdiverse lineage of mushroom-forming fungi.</title>
        <authorList>
            <person name="Looney B."/>
            <person name="Miyauchi S."/>
            <person name="Morin E."/>
            <person name="Drula E."/>
            <person name="Courty P.E."/>
            <person name="Kohler A."/>
            <person name="Kuo A."/>
            <person name="LaButti K."/>
            <person name="Pangilinan J."/>
            <person name="Lipzen A."/>
            <person name="Riley R."/>
            <person name="Andreopoulos W."/>
            <person name="He G."/>
            <person name="Johnson J."/>
            <person name="Nolan M."/>
            <person name="Tritt A."/>
            <person name="Barry K.W."/>
            <person name="Grigoriev I.V."/>
            <person name="Nagy L.G."/>
            <person name="Hibbett D."/>
            <person name="Henrissat B."/>
            <person name="Matheny P.B."/>
            <person name="Labbe J."/>
            <person name="Martin F.M."/>
        </authorList>
    </citation>
    <scope>NUCLEOTIDE SEQUENCE</scope>
    <source>
        <strain evidence="1">EC-137</strain>
    </source>
</reference>
<gene>
    <name evidence="1" type="ORF">K488DRAFT_43021</name>
</gene>
<sequence length="245" mass="27213">VYERALELVDESTRLRCRRFYHRADAYRCLIGRLLPRVLLARDGVPPASITFSETPARKPFFATPDLVPPIAYNISHDNEGVAMAFVRGARDGVGVDIMRLSAPRRGSFASFVDSVGDTLTPRETATLLAPSLPGPAALRTFYRIWTTKEAYAKSIGLGLGFDFARIECAFGAGDTMEVRVDGRVPRGWTFRTYRYDVGAEPYEVVAARFEEGSAAPCVVQRMDEARVRTVEARVFVEEAIRLLG</sequence>
<comment type="caution">
    <text evidence="1">The sequence shown here is derived from an EMBL/GenBank/DDBJ whole genome shotgun (WGS) entry which is preliminary data.</text>
</comment>
<feature type="non-terminal residue" evidence="1">
    <location>
        <position position="1"/>
    </location>
</feature>
<dbReference type="Proteomes" id="UP000814128">
    <property type="component" value="Unassembled WGS sequence"/>
</dbReference>
<proteinExistence type="predicted"/>
<evidence type="ECO:0000313" key="2">
    <source>
        <dbReference type="Proteomes" id="UP000814128"/>
    </source>
</evidence>
<name>A0ACB8QW78_9AGAM</name>
<reference evidence="1" key="1">
    <citation type="submission" date="2021-02" db="EMBL/GenBank/DDBJ databases">
        <authorList>
            <consortium name="DOE Joint Genome Institute"/>
            <person name="Ahrendt S."/>
            <person name="Looney B.P."/>
            <person name="Miyauchi S."/>
            <person name="Morin E."/>
            <person name="Drula E."/>
            <person name="Courty P.E."/>
            <person name="Chicoki N."/>
            <person name="Fauchery L."/>
            <person name="Kohler A."/>
            <person name="Kuo A."/>
            <person name="Labutti K."/>
            <person name="Pangilinan J."/>
            <person name="Lipzen A."/>
            <person name="Riley R."/>
            <person name="Andreopoulos W."/>
            <person name="He G."/>
            <person name="Johnson J."/>
            <person name="Barry K.W."/>
            <person name="Grigoriev I.V."/>
            <person name="Nagy L."/>
            <person name="Hibbett D."/>
            <person name="Henrissat B."/>
            <person name="Matheny P.B."/>
            <person name="Labbe J."/>
            <person name="Martin F."/>
        </authorList>
    </citation>
    <scope>NUCLEOTIDE SEQUENCE</scope>
    <source>
        <strain evidence="1">EC-137</strain>
    </source>
</reference>
<accession>A0ACB8QW78</accession>